<dbReference type="GO" id="GO:0005524">
    <property type="term" value="F:ATP binding"/>
    <property type="evidence" value="ECO:0007669"/>
    <property type="project" value="InterPro"/>
</dbReference>
<gene>
    <name evidence="2" type="ORF">RCL2_000376400</name>
</gene>
<feature type="domain" description="Protein kinase" evidence="1">
    <location>
        <begin position="498"/>
        <end position="799"/>
    </location>
</feature>
<proteinExistence type="predicted"/>
<evidence type="ECO:0000313" key="3">
    <source>
        <dbReference type="Proteomes" id="UP000615446"/>
    </source>
</evidence>
<accession>A0A8H3QEJ8</accession>
<dbReference type="OrthoDB" id="346907at2759"/>
<dbReference type="Gene3D" id="1.10.510.10">
    <property type="entry name" value="Transferase(Phosphotransferase) domain 1"/>
    <property type="match status" value="2"/>
</dbReference>
<keyword evidence="2" id="KW-0418">Kinase</keyword>
<dbReference type="PANTHER" id="PTHR44329">
    <property type="entry name" value="SERINE/THREONINE-PROTEIN KINASE TNNI3K-RELATED"/>
    <property type="match status" value="1"/>
</dbReference>
<keyword evidence="2" id="KW-0808">Transferase</keyword>
<dbReference type="PANTHER" id="PTHR44329:SF291">
    <property type="entry name" value="PROTEIN KINASE DOMAIN-CONTAINING PROTEIN"/>
    <property type="match status" value="1"/>
</dbReference>
<dbReference type="EMBL" id="BLAL01000020">
    <property type="protein sequence ID" value="GES76356.1"/>
    <property type="molecule type" value="Genomic_DNA"/>
</dbReference>
<dbReference type="InterPro" id="IPR001245">
    <property type="entry name" value="Ser-Thr/Tyr_kinase_cat_dom"/>
</dbReference>
<organism evidence="2 3">
    <name type="scientific">Rhizophagus clarus</name>
    <dbReference type="NCBI Taxonomy" id="94130"/>
    <lineage>
        <taxon>Eukaryota</taxon>
        <taxon>Fungi</taxon>
        <taxon>Fungi incertae sedis</taxon>
        <taxon>Mucoromycota</taxon>
        <taxon>Glomeromycotina</taxon>
        <taxon>Glomeromycetes</taxon>
        <taxon>Glomerales</taxon>
        <taxon>Glomeraceae</taxon>
        <taxon>Rhizophagus</taxon>
    </lineage>
</organism>
<sequence length="799" mass="94701">MSHQCRKCNNEYTDEAFRWCRSCQINSLKKYPTISDNEKINNFIREMQLKIDSHFDIVFEWIPYSQFNCIKQIGSYRHITVYSARWYNGPLYYDNDKAGYTRYQFRRNQNVTLKSLRNLQIVTDEFLNKVKTYSIKRQDAIRQIYGISQNPDTKDYIMVLEDGKDNYCERCDKKHNRKCRDINITVYSATWKNHPLYYYNKKIESTGHQFCRNSNVTLKCLHNPQININEFLNKVKTYSIKQVDTRKIYGITQNPGTKDHIMVLDKISEDGYITAVYSATWKNSPLYYNYDKTEYTRYYQNYNVTLKGLHNSRINEFINKAKTYSIKRQDDIQMQLKTDYCNGIIIEWIPYSQFNVTKDNHAKVYSAVWKDGPLYYYDDIMGWTNKRSANTNVILRQLHRLQDIGNEFLSEYNTLYGISQDPDTKNYIIIQDEYCKNCGEKYIDVIHGLYNPCKMDHLKKNFINWTSENKTIDDFIKKAQLNNNYFNNTFEWIPYDQFDDIEEIGKGGFATVYSAIWKNGPLYYDNKKKKWLRNYGVNKKVALKCLHDSQNFTDKFLHEAKVHSTKISIYILDIYGISQNPDSKDYIMVLDYVESGDLGKWMTKNYDKFDWSYKLLFLWNTVRGLKEIHQKKMVHRDLHPGNILVKNEYWPYISDMGLCGNVDDIATGKQPFYDSAHDFNLAISICKGVRPVINDLEAPKYYIDLMKRCWDSNPDNRLDINEIFDLTKLFSNSKQQQNTEIGKQLKVAEESRKVNSLSIDVIQSKTHPQAIYTSRIFKEDLSKYNNINNNSVEVTDFTE</sequence>
<evidence type="ECO:0000313" key="2">
    <source>
        <dbReference type="EMBL" id="GES76356.1"/>
    </source>
</evidence>
<dbReference type="Proteomes" id="UP000615446">
    <property type="component" value="Unassembled WGS sequence"/>
</dbReference>
<dbReference type="Pfam" id="PF07714">
    <property type="entry name" value="PK_Tyr_Ser-Thr"/>
    <property type="match status" value="1"/>
</dbReference>
<dbReference type="CDD" id="cd00180">
    <property type="entry name" value="PKc"/>
    <property type="match status" value="1"/>
</dbReference>
<comment type="caution">
    <text evidence="2">The sequence shown here is derived from an EMBL/GenBank/DDBJ whole genome shotgun (WGS) entry which is preliminary data.</text>
</comment>
<dbReference type="PROSITE" id="PS50011">
    <property type="entry name" value="PROTEIN_KINASE_DOM"/>
    <property type="match status" value="1"/>
</dbReference>
<dbReference type="InterPro" id="IPR011009">
    <property type="entry name" value="Kinase-like_dom_sf"/>
</dbReference>
<evidence type="ECO:0000259" key="1">
    <source>
        <dbReference type="PROSITE" id="PS50011"/>
    </source>
</evidence>
<protein>
    <submittedName>
        <fullName evidence="2">Kinase-like domain-containing protein</fullName>
    </submittedName>
</protein>
<dbReference type="SUPFAM" id="SSF56112">
    <property type="entry name" value="Protein kinase-like (PK-like)"/>
    <property type="match status" value="1"/>
</dbReference>
<dbReference type="AlphaFoldDB" id="A0A8H3QEJ8"/>
<dbReference type="InterPro" id="IPR000719">
    <property type="entry name" value="Prot_kinase_dom"/>
</dbReference>
<dbReference type="InterPro" id="IPR051681">
    <property type="entry name" value="Ser/Thr_Kinases-Pseudokinases"/>
</dbReference>
<name>A0A8H3QEJ8_9GLOM</name>
<dbReference type="GO" id="GO:0004674">
    <property type="term" value="F:protein serine/threonine kinase activity"/>
    <property type="evidence" value="ECO:0007669"/>
    <property type="project" value="TreeGrafter"/>
</dbReference>
<reference evidence="2" key="1">
    <citation type="submission" date="2019-10" db="EMBL/GenBank/DDBJ databases">
        <title>Conservation and host-specific expression of non-tandemly repeated heterogenous ribosome RNA gene in arbuscular mycorrhizal fungi.</title>
        <authorList>
            <person name="Maeda T."/>
            <person name="Kobayashi Y."/>
            <person name="Nakagawa T."/>
            <person name="Ezawa T."/>
            <person name="Yamaguchi K."/>
            <person name="Bino T."/>
            <person name="Nishimoto Y."/>
            <person name="Shigenobu S."/>
            <person name="Kawaguchi M."/>
        </authorList>
    </citation>
    <scope>NUCLEOTIDE SEQUENCE</scope>
    <source>
        <strain evidence="2">HR1</strain>
    </source>
</reference>